<dbReference type="SMART" id="SM00256">
    <property type="entry name" value="FBOX"/>
    <property type="match status" value="1"/>
</dbReference>
<keyword evidence="2" id="KW-0677">Repeat</keyword>
<organism evidence="5 6">
    <name type="scientific">Acropora cervicornis</name>
    <name type="common">Staghorn coral</name>
    <dbReference type="NCBI Taxonomy" id="6130"/>
    <lineage>
        <taxon>Eukaryota</taxon>
        <taxon>Metazoa</taxon>
        <taxon>Cnidaria</taxon>
        <taxon>Anthozoa</taxon>
        <taxon>Hexacorallia</taxon>
        <taxon>Scleractinia</taxon>
        <taxon>Astrocoeniina</taxon>
        <taxon>Acroporidae</taxon>
        <taxon>Acropora</taxon>
    </lineage>
</organism>
<dbReference type="Proteomes" id="UP001249851">
    <property type="component" value="Unassembled WGS sequence"/>
</dbReference>
<dbReference type="SUPFAM" id="SSF81383">
    <property type="entry name" value="F-box domain"/>
    <property type="match status" value="1"/>
</dbReference>
<sequence length="504" mass="57418">MEKLSDEILLRLFSFLSAKDLCRCSQVCSTWCRLANDFHLWKRLFKKSFDKFILDPSYYNSVFPTQWKELFILRSNWFSGHCHVQSLHRKSATSYLKEPTRVVCLKISNCGRSLLASVNFDSSLVHLWSLIDKRSINIISCESIVGCIDFGSERSRNFLIIGLHNNTFCLWDFQRKKFLLNQTNLPEIPRCFTSPPEAAVCRVNLVDNKLATVTTQCVVKVWQFDFSQLGKVTCQCLHTLTTFKPRQGKAVRVVSNDLPSWSEQLCVDVQVEEIIAERGLYRNGQHSDKSPKNLRCSVLDIQLKREPADDVWSVSISHAAEVLQNWNLIGFQVIDVVQFQGQRLLDLTPGISVEGTIVLTMKTILRVLHQVKKLRNGYLLRKSPCTRLVTSGQNDNTILLWDTATHCRKHTLFGHTGAVTCTEVDMHKIVSGSSDRTVKVWSLESGDCQLTLPGDHAAGVEFCCEQSVSFTRLGPTITRGRTRRVLMGFQQTYCLNTEAQYGFF</sequence>
<name>A0AAD9R2K8_ACRCE</name>
<evidence type="ECO:0000256" key="3">
    <source>
        <dbReference type="PROSITE-ProRule" id="PRU00221"/>
    </source>
</evidence>
<dbReference type="PROSITE" id="PS50181">
    <property type="entry name" value="FBOX"/>
    <property type="match status" value="1"/>
</dbReference>
<dbReference type="PROSITE" id="PS50082">
    <property type="entry name" value="WD_REPEATS_2"/>
    <property type="match status" value="1"/>
</dbReference>
<dbReference type="InterPro" id="IPR001680">
    <property type="entry name" value="WD40_rpt"/>
</dbReference>
<evidence type="ECO:0000259" key="4">
    <source>
        <dbReference type="PROSITE" id="PS50181"/>
    </source>
</evidence>
<dbReference type="InterPro" id="IPR042627">
    <property type="entry name" value="FBXW2"/>
</dbReference>
<evidence type="ECO:0000313" key="5">
    <source>
        <dbReference type="EMBL" id="KAK2571987.1"/>
    </source>
</evidence>
<dbReference type="Gene3D" id="1.20.1280.50">
    <property type="match status" value="1"/>
</dbReference>
<comment type="caution">
    <text evidence="5">The sequence shown here is derived from an EMBL/GenBank/DDBJ whole genome shotgun (WGS) entry which is preliminary data.</text>
</comment>
<dbReference type="PANTHER" id="PTHR44436">
    <property type="entry name" value="F-BOX/WD REPEAT-CONTAINING PROTEIN 2"/>
    <property type="match status" value="1"/>
</dbReference>
<reference evidence="5" key="1">
    <citation type="journal article" date="2023" name="G3 (Bethesda)">
        <title>Whole genome assembly and annotation of the endangered Caribbean coral Acropora cervicornis.</title>
        <authorList>
            <person name="Selwyn J.D."/>
            <person name="Vollmer S.V."/>
        </authorList>
    </citation>
    <scope>NUCLEOTIDE SEQUENCE</scope>
    <source>
        <strain evidence="5">K2</strain>
    </source>
</reference>
<reference evidence="5" key="2">
    <citation type="journal article" date="2023" name="Science">
        <title>Genomic signatures of disease resistance in endangered staghorn corals.</title>
        <authorList>
            <person name="Vollmer S.V."/>
            <person name="Selwyn J.D."/>
            <person name="Despard B.A."/>
            <person name="Roesel C.L."/>
        </authorList>
    </citation>
    <scope>NUCLEOTIDE SEQUENCE</scope>
    <source>
        <strain evidence="5">K2</strain>
    </source>
</reference>
<dbReference type="InterPro" id="IPR011047">
    <property type="entry name" value="Quinoprotein_ADH-like_sf"/>
</dbReference>
<evidence type="ECO:0000256" key="1">
    <source>
        <dbReference type="ARBA" id="ARBA00022574"/>
    </source>
</evidence>
<keyword evidence="1 3" id="KW-0853">WD repeat</keyword>
<gene>
    <name evidence="5" type="ORF">P5673_003407</name>
</gene>
<protein>
    <submittedName>
        <fullName evidence="5">F-box and WD repeat domain-containing 11-A</fullName>
    </submittedName>
</protein>
<keyword evidence="6" id="KW-1185">Reference proteome</keyword>
<dbReference type="PROSITE" id="PS50294">
    <property type="entry name" value="WD_REPEATS_REGION"/>
    <property type="match status" value="1"/>
</dbReference>
<dbReference type="InterPro" id="IPR036047">
    <property type="entry name" value="F-box-like_dom_sf"/>
</dbReference>
<dbReference type="SMART" id="SM00320">
    <property type="entry name" value="WD40"/>
    <property type="match status" value="5"/>
</dbReference>
<evidence type="ECO:0000256" key="2">
    <source>
        <dbReference type="ARBA" id="ARBA00022737"/>
    </source>
</evidence>
<dbReference type="Pfam" id="PF12937">
    <property type="entry name" value="F-box-like"/>
    <property type="match status" value="1"/>
</dbReference>
<dbReference type="InterPro" id="IPR015943">
    <property type="entry name" value="WD40/YVTN_repeat-like_dom_sf"/>
</dbReference>
<dbReference type="Pfam" id="PF00400">
    <property type="entry name" value="WD40"/>
    <property type="match status" value="1"/>
</dbReference>
<evidence type="ECO:0000313" key="6">
    <source>
        <dbReference type="Proteomes" id="UP001249851"/>
    </source>
</evidence>
<dbReference type="SUPFAM" id="SSF50998">
    <property type="entry name" value="Quinoprotein alcohol dehydrogenase-like"/>
    <property type="match status" value="1"/>
</dbReference>
<accession>A0AAD9R2K8</accession>
<feature type="repeat" description="WD" evidence="3">
    <location>
        <begin position="412"/>
        <end position="451"/>
    </location>
</feature>
<feature type="domain" description="F-box" evidence="4">
    <location>
        <begin position="1"/>
        <end position="44"/>
    </location>
</feature>
<dbReference type="InterPro" id="IPR001810">
    <property type="entry name" value="F-box_dom"/>
</dbReference>
<dbReference type="EMBL" id="JARQWQ010000005">
    <property type="protein sequence ID" value="KAK2571987.1"/>
    <property type="molecule type" value="Genomic_DNA"/>
</dbReference>
<proteinExistence type="predicted"/>
<dbReference type="PANTHER" id="PTHR44436:SF1">
    <property type="entry name" value="F-BOX_WD REPEAT-CONTAINING PROTEIN 2"/>
    <property type="match status" value="1"/>
</dbReference>
<dbReference type="Gene3D" id="2.130.10.10">
    <property type="entry name" value="YVTN repeat-like/Quinoprotein amine dehydrogenase"/>
    <property type="match status" value="2"/>
</dbReference>
<dbReference type="AlphaFoldDB" id="A0AAD9R2K8"/>